<reference evidence="1" key="1">
    <citation type="submission" date="2021-06" db="EMBL/GenBank/DDBJ databases">
        <authorList>
            <person name="Kallberg Y."/>
            <person name="Tangrot J."/>
            <person name="Rosling A."/>
        </authorList>
    </citation>
    <scope>NUCLEOTIDE SEQUENCE</scope>
    <source>
        <strain evidence="1">MA461A</strain>
    </source>
</reference>
<evidence type="ECO:0000313" key="2">
    <source>
        <dbReference type="Proteomes" id="UP000789920"/>
    </source>
</evidence>
<comment type="caution">
    <text evidence="1">The sequence shown here is derived from an EMBL/GenBank/DDBJ whole genome shotgun (WGS) entry which is preliminary data.</text>
</comment>
<proteinExistence type="predicted"/>
<evidence type="ECO:0000313" key="1">
    <source>
        <dbReference type="EMBL" id="CAG8464784.1"/>
    </source>
</evidence>
<dbReference type="Proteomes" id="UP000789920">
    <property type="component" value="Unassembled WGS sequence"/>
</dbReference>
<gene>
    <name evidence="1" type="ORF">RPERSI_LOCUS313</name>
</gene>
<name>A0ACA9KBU1_9GLOM</name>
<sequence>MFLSGLRNSASKTSNLKIFCTEEFVQVKFVQPSAKPSIIEENSKKIEPEYSSWLYTYLPPKLVPYALLARLDKPIGTWLLYLPCSKSFPPPDISTPR</sequence>
<protein>
    <submittedName>
        <fullName evidence="1">25836_t:CDS:1</fullName>
    </submittedName>
</protein>
<dbReference type="EMBL" id="CAJVQC010000227">
    <property type="protein sequence ID" value="CAG8464784.1"/>
    <property type="molecule type" value="Genomic_DNA"/>
</dbReference>
<keyword evidence="2" id="KW-1185">Reference proteome</keyword>
<accession>A0ACA9KBU1</accession>
<organism evidence="1 2">
    <name type="scientific">Racocetra persica</name>
    <dbReference type="NCBI Taxonomy" id="160502"/>
    <lineage>
        <taxon>Eukaryota</taxon>
        <taxon>Fungi</taxon>
        <taxon>Fungi incertae sedis</taxon>
        <taxon>Mucoromycota</taxon>
        <taxon>Glomeromycotina</taxon>
        <taxon>Glomeromycetes</taxon>
        <taxon>Diversisporales</taxon>
        <taxon>Gigasporaceae</taxon>
        <taxon>Racocetra</taxon>
    </lineage>
</organism>